<protein>
    <recommendedName>
        <fullName evidence="3">Transposase</fullName>
    </recommendedName>
</protein>
<proteinExistence type="predicted"/>
<dbReference type="EMBL" id="RKLN01000002">
    <property type="protein sequence ID" value="RVW04429.1"/>
    <property type="molecule type" value="Genomic_DNA"/>
</dbReference>
<reference evidence="1 2" key="1">
    <citation type="submission" date="2018-11" db="EMBL/GenBank/DDBJ databases">
        <title>Rhodococcus spongicola sp. nov. and Rhodococcus xishaensis sp. nov. from marine sponges.</title>
        <authorList>
            <person name="Li L."/>
            <person name="Lin H.W."/>
        </authorList>
    </citation>
    <scope>NUCLEOTIDE SEQUENCE [LARGE SCALE GENOMIC DNA]</scope>
    <source>
        <strain evidence="1 2">LHW50502</strain>
    </source>
</reference>
<evidence type="ECO:0000313" key="2">
    <source>
        <dbReference type="Proteomes" id="UP000284333"/>
    </source>
</evidence>
<dbReference type="AlphaFoldDB" id="A0A3S3ZN17"/>
<dbReference type="RefSeq" id="WP_127946125.1">
    <property type="nucleotide sequence ID" value="NZ_RKLN01000002.1"/>
</dbReference>
<accession>A0A3S3ZN17</accession>
<organism evidence="1 2">
    <name type="scientific">Rhodococcus spongiicola</name>
    <dbReference type="NCBI Taxonomy" id="2487352"/>
    <lineage>
        <taxon>Bacteria</taxon>
        <taxon>Bacillati</taxon>
        <taxon>Actinomycetota</taxon>
        <taxon>Actinomycetes</taxon>
        <taxon>Mycobacteriales</taxon>
        <taxon>Nocardiaceae</taxon>
        <taxon>Rhodococcus</taxon>
    </lineage>
</organism>
<dbReference type="Proteomes" id="UP000284333">
    <property type="component" value="Unassembled WGS sequence"/>
</dbReference>
<evidence type="ECO:0000313" key="1">
    <source>
        <dbReference type="EMBL" id="RVW04429.1"/>
    </source>
</evidence>
<evidence type="ECO:0008006" key="3">
    <source>
        <dbReference type="Google" id="ProtNLM"/>
    </source>
</evidence>
<dbReference type="OrthoDB" id="5751423at2"/>
<comment type="caution">
    <text evidence="1">The sequence shown here is derived from an EMBL/GenBank/DDBJ whole genome shotgun (WGS) entry which is preliminary data.</text>
</comment>
<gene>
    <name evidence="1" type="ORF">EF834_04920</name>
</gene>
<sequence>MVLRRRPGPALFTVVHTPLGEYVRAMRQCGQSWEMVTDHPVVHQDTTATARVIWQLIALLTY</sequence>
<name>A0A3S3ZN17_9NOCA</name>
<keyword evidence="2" id="KW-1185">Reference proteome</keyword>